<evidence type="ECO:0000313" key="1">
    <source>
        <dbReference type="EMBL" id="JAH52326.1"/>
    </source>
</evidence>
<organism evidence="1">
    <name type="scientific">Anguilla anguilla</name>
    <name type="common">European freshwater eel</name>
    <name type="synonym">Muraena anguilla</name>
    <dbReference type="NCBI Taxonomy" id="7936"/>
    <lineage>
        <taxon>Eukaryota</taxon>
        <taxon>Metazoa</taxon>
        <taxon>Chordata</taxon>
        <taxon>Craniata</taxon>
        <taxon>Vertebrata</taxon>
        <taxon>Euteleostomi</taxon>
        <taxon>Actinopterygii</taxon>
        <taxon>Neopterygii</taxon>
        <taxon>Teleostei</taxon>
        <taxon>Anguilliformes</taxon>
        <taxon>Anguillidae</taxon>
        <taxon>Anguilla</taxon>
    </lineage>
</organism>
<dbReference type="EMBL" id="GBXM01056251">
    <property type="protein sequence ID" value="JAH52326.1"/>
    <property type="molecule type" value="Transcribed_RNA"/>
</dbReference>
<sequence>MAPATTNGNRKWNAKNRVNVALSTENPPQIHWTREFPTYGDGRWWVGNYCSTSE</sequence>
<accession>A0A0E9TFG7</accession>
<dbReference type="AlphaFoldDB" id="A0A0E9TFG7"/>
<protein>
    <submittedName>
        <fullName evidence="1">Uncharacterized protein</fullName>
    </submittedName>
</protein>
<name>A0A0E9TFG7_ANGAN</name>
<proteinExistence type="predicted"/>
<reference evidence="1" key="2">
    <citation type="journal article" date="2015" name="Fish Shellfish Immunol.">
        <title>Early steps in the European eel (Anguilla anguilla)-Vibrio vulnificus interaction in the gills: Role of the RtxA13 toxin.</title>
        <authorList>
            <person name="Callol A."/>
            <person name="Pajuelo D."/>
            <person name="Ebbesson L."/>
            <person name="Teles M."/>
            <person name="MacKenzie S."/>
            <person name="Amaro C."/>
        </authorList>
    </citation>
    <scope>NUCLEOTIDE SEQUENCE</scope>
</reference>
<reference evidence="1" key="1">
    <citation type="submission" date="2014-11" db="EMBL/GenBank/DDBJ databases">
        <authorList>
            <person name="Amaro Gonzalez C."/>
        </authorList>
    </citation>
    <scope>NUCLEOTIDE SEQUENCE</scope>
</reference>